<keyword evidence="2" id="KW-1185">Reference proteome</keyword>
<dbReference type="Pfam" id="PF13310">
    <property type="entry name" value="Virulence_RhuM"/>
    <property type="match status" value="1"/>
</dbReference>
<dbReference type="InterPro" id="IPR011204">
    <property type="entry name" value="Virulence_RhuM-like"/>
</dbReference>
<dbReference type="PATRIC" id="fig|230361.4.peg.1972"/>
<protein>
    <recommendedName>
        <fullName evidence="3">Cell filamentation protein Fic</fullName>
    </recommendedName>
</protein>
<organism evidence="1 2">
    <name type="scientific">Methanobrevibacter millerae</name>
    <dbReference type="NCBI Taxonomy" id="230361"/>
    <lineage>
        <taxon>Archaea</taxon>
        <taxon>Methanobacteriati</taxon>
        <taxon>Methanobacteriota</taxon>
        <taxon>Methanomada group</taxon>
        <taxon>Methanobacteria</taxon>
        <taxon>Methanobacteriales</taxon>
        <taxon>Methanobacteriaceae</taxon>
        <taxon>Methanobrevibacter</taxon>
    </lineage>
</organism>
<accession>A0A0U3DUK3</accession>
<evidence type="ECO:0000313" key="2">
    <source>
        <dbReference type="Proteomes" id="UP000067738"/>
    </source>
</evidence>
<evidence type="ECO:0008006" key="3">
    <source>
        <dbReference type="Google" id="ProtNLM"/>
    </source>
</evidence>
<reference evidence="1 2" key="1">
    <citation type="submission" date="2015-04" db="EMBL/GenBank/DDBJ databases">
        <title>The complete genome sequence of the rumen methanogen Methanobrevibacter millerae SM9.</title>
        <authorList>
            <person name="Leahy S.C."/>
            <person name="Kelly W.J."/>
            <person name="Pacheco D.M."/>
            <person name="Li D."/>
            <person name="Altermann E."/>
            <person name="Attwood G.T."/>
        </authorList>
    </citation>
    <scope>NUCLEOTIDE SEQUENCE [LARGE SCALE GENOMIC DNA]</scope>
    <source>
        <strain evidence="1 2">SM9</strain>
    </source>
</reference>
<evidence type="ECO:0000313" key="1">
    <source>
        <dbReference type="EMBL" id="ALT69674.1"/>
    </source>
</evidence>
<dbReference type="PIRSF" id="PIRSF015268">
    <property type="entry name" value="Virulence_RhuM"/>
    <property type="match status" value="1"/>
</dbReference>
<dbReference type="PANTHER" id="PTHR35810:SF1">
    <property type="entry name" value="CYTOPLASMIC PROTEIN"/>
    <property type="match status" value="1"/>
</dbReference>
<name>A0A0U3DUK3_9EURY</name>
<dbReference type="Proteomes" id="UP000067738">
    <property type="component" value="Chromosome"/>
</dbReference>
<dbReference type="RefSeq" id="WP_058739894.1">
    <property type="nucleotide sequence ID" value="NZ_CP011266.1"/>
</dbReference>
<dbReference type="AlphaFoldDB" id="A0A0U3DUK3"/>
<dbReference type="PANTHER" id="PTHR35810">
    <property type="entry name" value="CYTOPLASMIC PROTEIN-RELATED"/>
    <property type="match status" value="1"/>
</dbReference>
<proteinExistence type="predicted"/>
<dbReference type="GeneID" id="26736862"/>
<sequence>MNNEIVKTLLYTSEDGAVAIKVIIDSENDTMWTTQKTMAELFGKNIKTISKHLTNIFESEELVKSEVTFNPNDSTNSGIVIINPDAKTQPILYNLDAIISVGYRVNSKQATHFRRWATGVLREYIIKGFALDDELLKKGSRFGKDYFDHLLSRIREIRASERRFNQKITDLYATSADYNLDADETKDFFATVQNMLLFAITGQTAAEIIKSRSDKTKVNMGLTTWEDAPHGKILQADVVISKNYLNEMELDSLNTLVDGFLTLAETRANSQKPTFMKDWKTLLYGYLELSQLPLLEGKGKISAVEAKTYAINEYNEFRINQDKNYESDFDNLIKSIKRMEGKK</sequence>
<dbReference type="EMBL" id="CP011266">
    <property type="protein sequence ID" value="ALT69674.1"/>
    <property type="molecule type" value="Genomic_DNA"/>
</dbReference>
<gene>
    <name evidence="1" type="ORF">sm9_1908</name>
</gene>
<dbReference type="OrthoDB" id="73387at2157"/>
<dbReference type="KEGG" id="mmil:sm9_1908"/>